<evidence type="ECO:0000313" key="2">
    <source>
        <dbReference type="Proteomes" id="UP001222027"/>
    </source>
</evidence>
<sequence>MKELFLHQFRSLSLSLQANESFLFRGSLARSSPPFTGQTALPFSFSRFFGESREICWGIVGFPKGRERRLIELCLLFYRISS</sequence>
<name>A0AAV8PB49_ENSVE</name>
<comment type="caution">
    <text evidence="1">The sequence shown here is derived from an EMBL/GenBank/DDBJ whole genome shotgun (WGS) entry which is preliminary data.</text>
</comment>
<protein>
    <submittedName>
        <fullName evidence="1">Uncharacterized protein</fullName>
    </submittedName>
</protein>
<proteinExistence type="predicted"/>
<dbReference type="AlphaFoldDB" id="A0AAV8PB49"/>
<reference evidence="1 2" key="1">
    <citation type="submission" date="2022-12" db="EMBL/GenBank/DDBJ databases">
        <title>Chromosome-scale assembly of the Ensete ventricosum genome.</title>
        <authorList>
            <person name="Dussert Y."/>
            <person name="Stocks J."/>
            <person name="Wendawek A."/>
            <person name="Woldeyes F."/>
            <person name="Nichols R.A."/>
            <person name="Borrell J.S."/>
        </authorList>
    </citation>
    <scope>NUCLEOTIDE SEQUENCE [LARGE SCALE GENOMIC DNA]</scope>
    <source>
        <strain evidence="2">cv. Maze</strain>
        <tissue evidence="1">Seeds</tissue>
    </source>
</reference>
<accession>A0AAV8PB49</accession>
<keyword evidence="2" id="KW-1185">Reference proteome</keyword>
<evidence type="ECO:0000313" key="1">
    <source>
        <dbReference type="EMBL" id="KAJ8477981.1"/>
    </source>
</evidence>
<dbReference type="EMBL" id="JAQQAF010000006">
    <property type="protein sequence ID" value="KAJ8477981.1"/>
    <property type="molecule type" value="Genomic_DNA"/>
</dbReference>
<organism evidence="1 2">
    <name type="scientific">Ensete ventricosum</name>
    <name type="common">Abyssinian banana</name>
    <name type="synonym">Musa ensete</name>
    <dbReference type="NCBI Taxonomy" id="4639"/>
    <lineage>
        <taxon>Eukaryota</taxon>
        <taxon>Viridiplantae</taxon>
        <taxon>Streptophyta</taxon>
        <taxon>Embryophyta</taxon>
        <taxon>Tracheophyta</taxon>
        <taxon>Spermatophyta</taxon>
        <taxon>Magnoliopsida</taxon>
        <taxon>Liliopsida</taxon>
        <taxon>Zingiberales</taxon>
        <taxon>Musaceae</taxon>
        <taxon>Ensete</taxon>
    </lineage>
</organism>
<gene>
    <name evidence="1" type="ORF">OPV22_021708</name>
</gene>
<dbReference type="Proteomes" id="UP001222027">
    <property type="component" value="Unassembled WGS sequence"/>
</dbReference>